<reference evidence="1 2" key="1">
    <citation type="submission" date="2018-02" db="EMBL/GenBank/DDBJ databases">
        <title>Subsurface microbial communities from deep shales in Ohio and West Virginia, USA.</title>
        <authorList>
            <person name="Wrighton K."/>
        </authorList>
    </citation>
    <scope>NUCLEOTIDE SEQUENCE [LARGE SCALE GENOMIC DNA]</scope>
    <source>
        <strain evidence="1 2">OWC-DMM</strain>
    </source>
</reference>
<comment type="caution">
    <text evidence="1">The sequence shown here is derived from an EMBL/GenBank/DDBJ whole genome shotgun (WGS) entry which is preliminary data.</text>
</comment>
<protein>
    <submittedName>
        <fullName evidence="1">Uncharacterized protein</fullName>
    </submittedName>
</protein>
<evidence type="ECO:0000313" key="2">
    <source>
        <dbReference type="Proteomes" id="UP000240010"/>
    </source>
</evidence>
<sequence>MAYDWTQLGVKEITNLYLYGQPTTASDLTSESLIRPTA</sequence>
<organism evidence="1 2">
    <name type="scientific">Methylobacter tundripaludum</name>
    <dbReference type="NCBI Taxonomy" id="173365"/>
    <lineage>
        <taxon>Bacteria</taxon>
        <taxon>Pseudomonadati</taxon>
        <taxon>Pseudomonadota</taxon>
        <taxon>Gammaproteobacteria</taxon>
        <taxon>Methylococcales</taxon>
        <taxon>Methylococcaceae</taxon>
        <taxon>Methylobacter</taxon>
    </lineage>
</organism>
<evidence type="ECO:0000313" key="1">
    <source>
        <dbReference type="EMBL" id="PPK76527.1"/>
    </source>
</evidence>
<accession>A0A2S6HGB6</accession>
<name>A0A2S6HGB6_9GAMM</name>
<dbReference type="Proteomes" id="UP000240010">
    <property type="component" value="Unassembled WGS sequence"/>
</dbReference>
<gene>
    <name evidence="1" type="ORF">B0F87_103134</name>
</gene>
<dbReference type="EMBL" id="PTIZ01000003">
    <property type="protein sequence ID" value="PPK76527.1"/>
    <property type="molecule type" value="Genomic_DNA"/>
</dbReference>
<dbReference type="AlphaFoldDB" id="A0A2S6HGB6"/>
<proteinExistence type="predicted"/>